<dbReference type="EMBL" id="HG934468">
    <property type="protein sequence ID" value="CDN31854.1"/>
    <property type="molecule type" value="Genomic_DNA"/>
</dbReference>
<dbReference type="STRING" id="1433126.BN938_1774"/>
<proteinExistence type="predicted"/>
<dbReference type="KEGG" id="rbc:BN938_1774"/>
<organism evidence="1 2">
    <name type="scientific">Mucinivorans hirudinis</name>
    <dbReference type="NCBI Taxonomy" id="1433126"/>
    <lineage>
        <taxon>Bacteria</taxon>
        <taxon>Pseudomonadati</taxon>
        <taxon>Bacteroidota</taxon>
        <taxon>Bacteroidia</taxon>
        <taxon>Bacteroidales</taxon>
        <taxon>Rikenellaceae</taxon>
        <taxon>Mucinivorans</taxon>
    </lineage>
</organism>
<gene>
    <name evidence="1" type="ORF">BN938_1774</name>
</gene>
<sequence length="245" mass="28269">MAPSGKRLTHNIAKYGNSLINKEQEKAIRETNIAFSFEYYKEIDLFGVGHCDAKWHISIYDRLASLSCLTPKDILEDGRYKETLKCHAIDWSAKNIPIEKKSLNWLPHHVLDGDEFPIMQLSISKGTGRIIGFFDKDSFVFNIILFDPNHNLQPSNYSDYKMRPTLIGTSQYDDLLGKLIVIRDEMSKCPQTSCILNAHIDNIENTHNIIYVGLDADFYEQYIEIIKTHSLRDIVEEGIFKFMTE</sequence>
<name>A0A060RDJ8_9BACT</name>
<dbReference type="Proteomes" id="UP000027616">
    <property type="component" value="Chromosome I"/>
</dbReference>
<accession>A0A060RDJ8</accession>
<dbReference type="eggNOG" id="ENOG5032W4G">
    <property type="taxonomic scope" value="Bacteria"/>
</dbReference>
<dbReference type="AlphaFoldDB" id="A0A060RDJ8"/>
<reference evidence="1 2" key="1">
    <citation type="journal article" date="2015" name="Genome Announc.">
        <title>Complete Genome Sequence of the Novel Leech Symbiont Mucinivorans hirudinis M3T.</title>
        <authorList>
            <person name="Nelson M.C."/>
            <person name="Bomar L."/>
            <person name="Graf J."/>
        </authorList>
    </citation>
    <scope>NUCLEOTIDE SEQUENCE [LARGE SCALE GENOMIC DNA]</scope>
    <source>
        <strain evidence="2">M3</strain>
    </source>
</reference>
<protein>
    <submittedName>
        <fullName evidence="1">Uncharacterized protein</fullName>
    </submittedName>
</protein>
<keyword evidence="2" id="KW-1185">Reference proteome</keyword>
<dbReference type="HOGENOM" id="CLU_1105412_0_0_10"/>
<evidence type="ECO:0000313" key="2">
    <source>
        <dbReference type="Proteomes" id="UP000027616"/>
    </source>
</evidence>
<evidence type="ECO:0000313" key="1">
    <source>
        <dbReference type="EMBL" id="CDN31854.1"/>
    </source>
</evidence>
<dbReference type="OrthoDB" id="8447461at2"/>